<dbReference type="SUPFAM" id="SSF52540">
    <property type="entry name" value="P-loop containing nucleoside triphosphate hydrolases"/>
    <property type="match status" value="1"/>
</dbReference>
<dbReference type="InterPro" id="IPR025662">
    <property type="entry name" value="Sigma_54_int_dom_ATP-bd_1"/>
</dbReference>
<evidence type="ECO:0000313" key="5">
    <source>
        <dbReference type="EMBL" id="QPC83216.1"/>
    </source>
</evidence>
<organism evidence="5 6">
    <name type="scientific">Phototrophicus methaneseepsis</name>
    <dbReference type="NCBI Taxonomy" id="2710758"/>
    <lineage>
        <taxon>Bacteria</taxon>
        <taxon>Bacillati</taxon>
        <taxon>Chloroflexota</taxon>
        <taxon>Candidatus Thermofontia</taxon>
        <taxon>Phototrophicales</taxon>
        <taxon>Phototrophicaceae</taxon>
        <taxon>Phototrophicus</taxon>
    </lineage>
</organism>
<dbReference type="PROSITE" id="PS00675">
    <property type="entry name" value="SIGMA54_INTERACT_1"/>
    <property type="match status" value="1"/>
</dbReference>
<dbReference type="PROSITE" id="PS50011">
    <property type="entry name" value="PROTEIN_KINASE_DOM"/>
    <property type="match status" value="1"/>
</dbReference>
<dbReference type="SMART" id="SM00220">
    <property type="entry name" value="S_TKc"/>
    <property type="match status" value="1"/>
</dbReference>
<dbReference type="SUPFAM" id="SSF48452">
    <property type="entry name" value="TPR-like"/>
    <property type="match status" value="2"/>
</dbReference>
<keyword evidence="2 3" id="KW-0067">ATP-binding</keyword>
<dbReference type="KEGG" id="pmet:G4Y79_02235"/>
<dbReference type="InterPro" id="IPR027417">
    <property type="entry name" value="P-loop_NTPase"/>
</dbReference>
<dbReference type="InterPro" id="IPR041664">
    <property type="entry name" value="AAA_16"/>
</dbReference>
<dbReference type="GO" id="GO:0004672">
    <property type="term" value="F:protein kinase activity"/>
    <property type="evidence" value="ECO:0007669"/>
    <property type="project" value="InterPro"/>
</dbReference>
<dbReference type="PROSITE" id="PS00107">
    <property type="entry name" value="PROTEIN_KINASE_ATP"/>
    <property type="match status" value="1"/>
</dbReference>
<dbReference type="InterPro" id="IPR000719">
    <property type="entry name" value="Prot_kinase_dom"/>
</dbReference>
<evidence type="ECO:0000256" key="3">
    <source>
        <dbReference type="PROSITE-ProRule" id="PRU10141"/>
    </source>
</evidence>
<gene>
    <name evidence="5" type="ORF">G4Y79_02235</name>
</gene>
<dbReference type="InterPro" id="IPR008271">
    <property type="entry name" value="Ser/Thr_kinase_AS"/>
</dbReference>
<name>A0A7S8EA77_9CHLR</name>
<dbReference type="EMBL" id="CP062983">
    <property type="protein sequence ID" value="QPC83216.1"/>
    <property type="molecule type" value="Genomic_DNA"/>
</dbReference>
<dbReference type="Gene3D" id="3.40.50.300">
    <property type="entry name" value="P-loop containing nucleotide triphosphate hydrolases"/>
    <property type="match status" value="1"/>
</dbReference>
<dbReference type="PROSITE" id="PS00108">
    <property type="entry name" value="PROTEIN_KINASE_ST"/>
    <property type="match status" value="1"/>
</dbReference>
<dbReference type="Pfam" id="PF13191">
    <property type="entry name" value="AAA_16"/>
    <property type="match status" value="1"/>
</dbReference>
<dbReference type="GO" id="GO:0005737">
    <property type="term" value="C:cytoplasm"/>
    <property type="evidence" value="ECO:0007669"/>
    <property type="project" value="TreeGrafter"/>
</dbReference>
<evidence type="ECO:0000256" key="1">
    <source>
        <dbReference type="ARBA" id="ARBA00022741"/>
    </source>
</evidence>
<keyword evidence="5" id="KW-0808">Transferase</keyword>
<dbReference type="Gene3D" id="1.10.510.10">
    <property type="entry name" value="Transferase(Phosphotransferase) domain 1"/>
    <property type="match status" value="1"/>
</dbReference>
<dbReference type="AlphaFoldDB" id="A0A7S8EA77"/>
<reference evidence="5 6" key="1">
    <citation type="submission" date="2020-02" db="EMBL/GenBank/DDBJ databases">
        <authorList>
            <person name="Zheng R.K."/>
            <person name="Sun C.M."/>
        </authorList>
    </citation>
    <scope>NUCLEOTIDE SEQUENCE [LARGE SCALE GENOMIC DNA]</scope>
    <source>
        <strain evidence="6">rifampicinis</strain>
    </source>
</reference>
<dbReference type="GO" id="GO:0005524">
    <property type="term" value="F:ATP binding"/>
    <property type="evidence" value="ECO:0007669"/>
    <property type="project" value="UniProtKB-UniRule"/>
</dbReference>
<proteinExistence type="predicted"/>
<sequence>MTEQLPGRYVNNRYQLRRLIGRGGMGEVFLAYDRLMQEAVALKRVMLPHGESDLTVPGIDNRLALAMEFQTLGSLRHPNIISVLDYGFDDEEGQPFFTMELLHQPRNIIEAGRDMDVSAKLDHILQLLQALVYLHRRGIIHRDLKPDNVLVVDGQVKVLDFGLAVQRGLATEPPVAGTLAYMAPELLQETPATQASDLYAFGMIAIELLAGEHPFDTHNVANLIQDIYTRIPDLSGLDIRRKLAQLLKGLVAKSLAERHSDATRVLTLYAQAAGVALRESDATRESFLQAARFIGRQHELNDLLEGLDALTEGEGAVVLVGGESGVGKSRLLDEVRMHAMVRGMRVARGQSMQDGGSLYHAWRPIIQRLVLFTPVLAEETAVLKVLVPDIERLLSVPDLPAMGRQSALDQLPAVLEALLRRQTQPLVIFLEDLHWARESVDLLTRVYQGIRQLPVMLIASFRNDEAPDLPSVLPHAHLIELKRLEADEIGELCHSMLGDRVTNQEAVIDLLERESEGNVFFIVEVVRALAEETGRLDLIGTQTLPPTVFARGMKTIIERRLARVPLRDRPLLQIAAVVGRYLDLDVLTYLEPDVDLLHWLTVCSDAAVLDVNEGRWRFAHDKLRGGLFDRIDDEQRLVLHRRVALAIETVYGIVPEQYKRLAYHWGMAGDLEKEAYYASLAAEQMVQAGLNLEAKALYEQALRAITALPQTRERRLQLIDWATRRAEVSFYHPDDSIPEMLDHAMQAAQEVSDVIAVMKVLSAYGTYYYMVGQVNAARDVVTRCLALGHEYGIDRDQTLLDYMMRPYGTLGRTQILSGEFEESIEALDQSIAMGQATQQYHVVSSNLMWKAVSQYMTGNRQQSLQIADRAMQLANVIAHPSQIAGNLSVLAFLDAITGYTEQTEQRATLALEICQKTADVHPQYIARASMGRVYMLLGQERRAAHEFEIALKLAFEKQVYTTVPMFQAWHAETIASSGDWQRAVRLAENALQLAQKTHQRLSEAEVRRALGCIYAEAGMNVMEWQRARTHIRQSIAMFQQMKALPLLANALFQLAQLSYEHDEIESAANAMTQARVLANELDMPWHKVQIAALQGTLGVSGQ</sequence>
<keyword evidence="1 3" id="KW-0547">Nucleotide-binding</keyword>
<dbReference type="CDD" id="cd14014">
    <property type="entry name" value="STKc_PknB_like"/>
    <property type="match status" value="1"/>
</dbReference>
<dbReference type="GO" id="GO:0004016">
    <property type="term" value="F:adenylate cyclase activity"/>
    <property type="evidence" value="ECO:0007669"/>
    <property type="project" value="TreeGrafter"/>
</dbReference>
<dbReference type="Pfam" id="PF00069">
    <property type="entry name" value="Pkinase"/>
    <property type="match status" value="1"/>
</dbReference>
<dbReference type="SUPFAM" id="SSF56112">
    <property type="entry name" value="Protein kinase-like (PK-like)"/>
    <property type="match status" value="1"/>
</dbReference>
<dbReference type="InterPro" id="IPR017441">
    <property type="entry name" value="Protein_kinase_ATP_BS"/>
</dbReference>
<evidence type="ECO:0000256" key="2">
    <source>
        <dbReference type="ARBA" id="ARBA00022840"/>
    </source>
</evidence>
<dbReference type="PANTHER" id="PTHR16305">
    <property type="entry name" value="TESTICULAR SOLUBLE ADENYLYL CYCLASE"/>
    <property type="match status" value="1"/>
</dbReference>
<dbReference type="Gene3D" id="3.30.200.20">
    <property type="entry name" value="Phosphorylase Kinase, domain 1"/>
    <property type="match status" value="1"/>
</dbReference>
<dbReference type="Gene3D" id="1.25.40.10">
    <property type="entry name" value="Tetratricopeptide repeat domain"/>
    <property type="match status" value="2"/>
</dbReference>
<dbReference type="InterPro" id="IPR011990">
    <property type="entry name" value="TPR-like_helical_dom_sf"/>
</dbReference>
<dbReference type="PANTHER" id="PTHR16305:SF28">
    <property type="entry name" value="GUANYLATE CYCLASE DOMAIN-CONTAINING PROTEIN"/>
    <property type="match status" value="1"/>
</dbReference>
<keyword evidence="6" id="KW-1185">Reference proteome</keyword>
<accession>A0A7S8EA77</accession>
<feature type="binding site" evidence="3">
    <location>
        <position position="43"/>
    </location>
    <ligand>
        <name>ATP</name>
        <dbReference type="ChEBI" id="CHEBI:30616"/>
    </ligand>
</feature>
<protein>
    <submittedName>
        <fullName evidence="5">Protein kinase</fullName>
    </submittedName>
</protein>
<dbReference type="Proteomes" id="UP000594468">
    <property type="component" value="Chromosome"/>
</dbReference>
<evidence type="ECO:0000313" key="6">
    <source>
        <dbReference type="Proteomes" id="UP000594468"/>
    </source>
</evidence>
<keyword evidence="5" id="KW-0418">Kinase</keyword>
<feature type="domain" description="Protein kinase" evidence="4">
    <location>
        <begin position="14"/>
        <end position="270"/>
    </location>
</feature>
<dbReference type="RefSeq" id="WP_195171283.1">
    <property type="nucleotide sequence ID" value="NZ_CP062983.1"/>
</dbReference>
<dbReference type="InterPro" id="IPR011009">
    <property type="entry name" value="Kinase-like_dom_sf"/>
</dbReference>
<evidence type="ECO:0000259" key="4">
    <source>
        <dbReference type="PROSITE" id="PS50011"/>
    </source>
</evidence>